<feature type="transmembrane region" description="Helical" evidence="7">
    <location>
        <begin position="292"/>
        <end position="314"/>
    </location>
</feature>
<keyword evidence="6 7" id="KW-0472">Membrane</keyword>
<dbReference type="Pfam" id="PF06808">
    <property type="entry name" value="DctM"/>
    <property type="match status" value="1"/>
</dbReference>
<keyword evidence="2" id="KW-1003">Cell membrane</keyword>
<feature type="transmembrane region" description="Helical" evidence="7">
    <location>
        <begin position="334"/>
        <end position="360"/>
    </location>
</feature>
<feature type="transmembrane region" description="Helical" evidence="7">
    <location>
        <begin position="190"/>
        <end position="211"/>
    </location>
</feature>
<feature type="transmembrane region" description="Helical" evidence="7">
    <location>
        <begin position="6"/>
        <end position="39"/>
    </location>
</feature>
<dbReference type="InterPro" id="IPR004681">
    <property type="entry name" value="TRAP_DctM"/>
</dbReference>
<evidence type="ECO:0000256" key="5">
    <source>
        <dbReference type="ARBA" id="ARBA00022989"/>
    </source>
</evidence>
<feature type="transmembrane region" description="Helical" evidence="7">
    <location>
        <begin position="46"/>
        <end position="72"/>
    </location>
</feature>
<comment type="subcellular location">
    <subcellularLocation>
        <location evidence="1 7">Cell inner membrane</location>
        <topology evidence="1 7">Multi-pass membrane protein</topology>
    </subcellularLocation>
</comment>
<dbReference type="STRING" id="1821621.A8C75_20865"/>
<reference evidence="9 10" key="2">
    <citation type="journal article" date="2018" name="Int. J. Syst. Evol. Microbiol.">
        <title>Marinobacterium aestuarii sp. nov., a benzene-degrading marine bacterium isolated from estuary sediment.</title>
        <authorList>
            <person name="Bae S.S."/>
            <person name="Jung J."/>
            <person name="Chung D."/>
            <person name="Baek K."/>
        </authorList>
    </citation>
    <scope>NUCLEOTIDE SEQUENCE [LARGE SCALE GENOMIC DNA]</scope>
    <source>
        <strain evidence="9 10">ST58-10</strain>
    </source>
</reference>
<keyword evidence="7" id="KW-0813">Transport</keyword>
<sequence>MVESSIVLILFGSFIGLLLMGAPITVALGVSALVSFLYLDENPIKFVQIAFTSVGSFPLMALPAFILAGALMEAAGISRRLVHLAESFAGPVTGGISAAAVLACMFFGAISGSGPATTAAVGMLMIPAMIKRGYDKGYASAITASAGSLGIIIPPSIPMVIFGISAIGMVAPPEAIAKFGEFQTVSIPKLFIAGFAPGLIIATTLLIMNYVSCKKRGYHGTSDGWSSDQILKAFKEGFWSILAPLVILGGIYTGFFTPTESAIVAIFYTLFVGVFIHKELKLESIFHSLETTTWLSGRVLLILFTATVFGRLLVENQIPAIVAESMLSITDNLYLIWTMIIAFLLFVGMFMETLAAIMILTPVLLPIAYSLGIDPVHFGIVVVCCLGIGFQTPPLGENLFIASGISGTSIEEISLRALPFAFASIVGVFIIAFFPDLTLFLPRLLGY</sequence>
<dbReference type="NCBIfam" id="TIGR00786">
    <property type="entry name" value="dctM"/>
    <property type="match status" value="1"/>
</dbReference>
<keyword evidence="5 7" id="KW-1133">Transmembrane helix</keyword>
<dbReference type="GO" id="GO:0022857">
    <property type="term" value="F:transmembrane transporter activity"/>
    <property type="evidence" value="ECO:0007669"/>
    <property type="project" value="UniProtKB-UniRule"/>
</dbReference>
<dbReference type="KEGG" id="mars:A8C75_20865"/>
<evidence type="ECO:0000259" key="8">
    <source>
        <dbReference type="Pfam" id="PF06808"/>
    </source>
</evidence>
<feature type="domain" description="TRAP C4-dicarboxylate transport system permease DctM subunit" evidence="8">
    <location>
        <begin position="11"/>
        <end position="436"/>
    </location>
</feature>
<gene>
    <name evidence="9" type="ORF">A8C75_20865</name>
</gene>
<dbReference type="OrthoDB" id="9796052at2"/>
<dbReference type="AlphaFoldDB" id="A0A1A9F382"/>
<evidence type="ECO:0000256" key="1">
    <source>
        <dbReference type="ARBA" id="ARBA00004429"/>
    </source>
</evidence>
<dbReference type="GO" id="GO:0005886">
    <property type="term" value="C:plasma membrane"/>
    <property type="evidence" value="ECO:0007669"/>
    <property type="project" value="UniProtKB-SubCell"/>
</dbReference>
<evidence type="ECO:0000313" key="9">
    <source>
        <dbReference type="EMBL" id="ANG64686.1"/>
    </source>
</evidence>
<dbReference type="EMBL" id="CP015839">
    <property type="protein sequence ID" value="ANG64686.1"/>
    <property type="molecule type" value="Genomic_DNA"/>
</dbReference>
<reference evidence="10" key="1">
    <citation type="submission" date="2016-05" db="EMBL/GenBank/DDBJ databases">
        <authorList>
            <person name="Baek K."/>
            <person name="Yang S.-J."/>
        </authorList>
    </citation>
    <scope>NUCLEOTIDE SEQUENCE [LARGE SCALE GENOMIC DNA]</scope>
    <source>
        <strain evidence="10">ST58-10</strain>
    </source>
</reference>
<dbReference type="RefSeq" id="WP_067386284.1">
    <property type="nucleotide sequence ID" value="NZ_CP015839.1"/>
</dbReference>
<proteinExistence type="inferred from homology"/>
<dbReference type="PANTHER" id="PTHR33362:SF3">
    <property type="entry name" value="SIALIC ACID TRAP TRANSPORTER PERMEASE PROTEIN SIAT"/>
    <property type="match status" value="1"/>
</dbReference>
<comment type="subunit">
    <text evidence="7">The complex comprises the extracytoplasmic solute receptor protein and the two transmembrane proteins.</text>
</comment>
<dbReference type="Proteomes" id="UP000078070">
    <property type="component" value="Chromosome"/>
</dbReference>
<evidence type="ECO:0000256" key="3">
    <source>
        <dbReference type="ARBA" id="ARBA00022519"/>
    </source>
</evidence>
<accession>A0A1A9F382</accession>
<keyword evidence="4 7" id="KW-0812">Transmembrane</keyword>
<evidence type="ECO:0000256" key="7">
    <source>
        <dbReference type="RuleBase" id="RU369079"/>
    </source>
</evidence>
<keyword evidence="10" id="KW-1185">Reference proteome</keyword>
<dbReference type="PIRSF" id="PIRSF006066">
    <property type="entry name" value="HI0050"/>
    <property type="match status" value="1"/>
</dbReference>
<comment type="caution">
    <text evidence="7">Lacks conserved residue(s) required for the propagation of feature annotation.</text>
</comment>
<keyword evidence="3 7" id="KW-0997">Cell inner membrane</keyword>
<protein>
    <recommendedName>
        <fullName evidence="7">TRAP transporter large permease protein</fullName>
    </recommendedName>
</protein>
<dbReference type="PANTHER" id="PTHR33362">
    <property type="entry name" value="SIALIC ACID TRAP TRANSPORTER PERMEASE PROTEIN SIAT-RELATED"/>
    <property type="match status" value="1"/>
</dbReference>
<name>A0A1A9F382_9GAMM</name>
<evidence type="ECO:0000313" key="10">
    <source>
        <dbReference type="Proteomes" id="UP000078070"/>
    </source>
</evidence>
<feature type="transmembrane region" description="Helical" evidence="7">
    <location>
        <begin position="92"/>
        <end position="125"/>
    </location>
</feature>
<evidence type="ECO:0000256" key="4">
    <source>
        <dbReference type="ARBA" id="ARBA00022692"/>
    </source>
</evidence>
<feature type="transmembrane region" description="Helical" evidence="7">
    <location>
        <begin position="420"/>
        <end position="441"/>
    </location>
</feature>
<evidence type="ECO:0000256" key="6">
    <source>
        <dbReference type="ARBA" id="ARBA00023136"/>
    </source>
</evidence>
<comment type="function">
    <text evidence="7">Part of the tripartite ATP-independent periplasmic (TRAP) transport system.</text>
</comment>
<feature type="transmembrane region" description="Helical" evidence="7">
    <location>
        <begin position="367"/>
        <end position="390"/>
    </location>
</feature>
<feature type="transmembrane region" description="Helical" evidence="7">
    <location>
        <begin position="137"/>
        <end position="170"/>
    </location>
</feature>
<evidence type="ECO:0000256" key="2">
    <source>
        <dbReference type="ARBA" id="ARBA00022475"/>
    </source>
</evidence>
<organism evidence="9 10">
    <name type="scientific">Marinobacterium aestuarii</name>
    <dbReference type="NCBI Taxonomy" id="1821621"/>
    <lineage>
        <taxon>Bacteria</taxon>
        <taxon>Pseudomonadati</taxon>
        <taxon>Pseudomonadota</taxon>
        <taxon>Gammaproteobacteria</taxon>
        <taxon>Oceanospirillales</taxon>
        <taxon>Oceanospirillaceae</taxon>
        <taxon>Marinobacterium</taxon>
    </lineage>
</organism>
<feature type="transmembrane region" description="Helical" evidence="7">
    <location>
        <begin position="237"/>
        <end position="256"/>
    </location>
</feature>
<dbReference type="InterPro" id="IPR010656">
    <property type="entry name" value="DctM"/>
</dbReference>
<comment type="similarity">
    <text evidence="7">Belongs to the TRAP transporter large permease family.</text>
</comment>